<dbReference type="InterPro" id="IPR016069">
    <property type="entry name" value="Translin_C"/>
</dbReference>
<reference evidence="6 7" key="1">
    <citation type="submission" date="2016-11" db="EMBL/GenBank/DDBJ databases">
        <authorList>
            <person name="Jaros S."/>
            <person name="Januszkiewicz K."/>
            <person name="Wedrychowicz H."/>
        </authorList>
    </citation>
    <scope>NUCLEOTIDE SEQUENCE [LARGE SCALE GENOMIC DNA]</scope>
</reference>
<keyword evidence="4" id="KW-0963">Cytoplasm</keyword>
<dbReference type="EMBL" id="FQNC01000046">
    <property type="protein sequence ID" value="SGY66714.1"/>
    <property type="molecule type" value="Genomic_DNA"/>
</dbReference>
<protein>
    <submittedName>
        <fullName evidence="6">BQ5605_C004g02698 protein</fullName>
    </submittedName>
</protein>
<organism evidence="6 7">
    <name type="scientific">Microbotryum silenes-dioicae</name>
    <dbReference type="NCBI Taxonomy" id="796604"/>
    <lineage>
        <taxon>Eukaryota</taxon>
        <taxon>Fungi</taxon>
        <taxon>Dikarya</taxon>
        <taxon>Basidiomycota</taxon>
        <taxon>Pucciniomycotina</taxon>
        <taxon>Microbotryomycetes</taxon>
        <taxon>Microbotryales</taxon>
        <taxon>Microbotryaceae</taxon>
        <taxon>Microbotryum</taxon>
    </lineage>
</organism>
<dbReference type="InterPro" id="IPR002848">
    <property type="entry name" value="Translin_fam"/>
</dbReference>
<keyword evidence="7" id="KW-1185">Reference proteome</keyword>
<dbReference type="Pfam" id="PF01997">
    <property type="entry name" value="Translin"/>
    <property type="match status" value="1"/>
</dbReference>
<dbReference type="Gene3D" id="1.20.58.190">
    <property type="entry name" value="Translin, domain 1"/>
    <property type="match status" value="1"/>
</dbReference>
<sequence>MATLSESVATTSAKTLDTPSLKRTRGQSLLDDFAGFRTELDAHVGLSLPAIRNCTSRRVGLERVIKTSRDITALSKKLIFTLHRITNTPRATVLQEAEAKIAQLRELFIKVHVEVQGDQFWRYVLDKRTCVNEILAESLLLCPHHRYEKAISPGMQEYLEGWTFYYYILHQRIPTLSEAQASLLSPLPAEPSESTTKPNDRTPLVRVTGEDYLGGIADLTGELMRLAIASIGKSLAAATAAAGGDKGEDIDDLGSLVRAIKGDLDPLAPYARWLGKKLVVLDQSLSKIELASYNLKVRGAEFPDAQPRWTESDERDSALEAY</sequence>
<dbReference type="Proteomes" id="UP000249464">
    <property type="component" value="Unassembled WGS sequence"/>
</dbReference>
<dbReference type="GO" id="GO:0043565">
    <property type="term" value="F:sequence-specific DNA binding"/>
    <property type="evidence" value="ECO:0007669"/>
    <property type="project" value="InterPro"/>
</dbReference>
<evidence type="ECO:0000256" key="1">
    <source>
        <dbReference type="ARBA" id="ARBA00004123"/>
    </source>
</evidence>
<dbReference type="InterPro" id="IPR016068">
    <property type="entry name" value="Translin_N"/>
</dbReference>
<dbReference type="PANTHER" id="PTHR10741">
    <property type="entry name" value="TRANSLIN AND TRANSLIN ASSOCIATED PROTEIN X"/>
    <property type="match status" value="1"/>
</dbReference>
<dbReference type="GO" id="GO:0005634">
    <property type="term" value="C:nucleus"/>
    <property type="evidence" value="ECO:0007669"/>
    <property type="project" value="UniProtKB-SubCell"/>
</dbReference>
<dbReference type="Gene3D" id="1.20.58.200">
    <property type="entry name" value="Translin, domain 2"/>
    <property type="match status" value="1"/>
</dbReference>
<evidence type="ECO:0000256" key="2">
    <source>
        <dbReference type="ARBA" id="ARBA00004496"/>
    </source>
</evidence>
<name>A0A2X0MD06_9BASI</name>
<comment type="subcellular location">
    <subcellularLocation>
        <location evidence="2">Cytoplasm</location>
    </subcellularLocation>
    <subcellularLocation>
        <location evidence="1">Nucleus</location>
    </subcellularLocation>
</comment>
<dbReference type="AlphaFoldDB" id="A0A2X0MD06"/>
<dbReference type="STRING" id="796604.A0A2X0MD06"/>
<evidence type="ECO:0000256" key="5">
    <source>
        <dbReference type="ARBA" id="ARBA00023242"/>
    </source>
</evidence>
<evidence type="ECO:0000313" key="7">
    <source>
        <dbReference type="Proteomes" id="UP000249464"/>
    </source>
</evidence>
<proteinExistence type="inferred from homology"/>
<evidence type="ECO:0000313" key="6">
    <source>
        <dbReference type="EMBL" id="SGY66714.1"/>
    </source>
</evidence>
<dbReference type="CDD" id="cd14820">
    <property type="entry name" value="TRAX"/>
    <property type="match status" value="1"/>
</dbReference>
<evidence type="ECO:0000256" key="4">
    <source>
        <dbReference type="ARBA" id="ARBA00022490"/>
    </source>
</evidence>
<dbReference type="GO" id="GO:0005737">
    <property type="term" value="C:cytoplasm"/>
    <property type="evidence" value="ECO:0007669"/>
    <property type="project" value="UniProtKB-SubCell"/>
</dbReference>
<accession>A0A2X0MD06</accession>
<evidence type="ECO:0000256" key="3">
    <source>
        <dbReference type="ARBA" id="ARBA00005902"/>
    </source>
</evidence>
<dbReference type="SUPFAM" id="SSF74784">
    <property type="entry name" value="Translin"/>
    <property type="match status" value="2"/>
</dbReference>
<keyword evidence="5" id="KW-0539">Nucleus</keyword>
<gene>
    <name evidence="6" type="primary">BQ5605_C004g02698</name>
    <name evidence="6" type="ORF">BQ5605_C004G02698</name>
</gene>
<dbReference type="InterPro" id="IPR036081">
    <property type="entry name" value="Translin_sf"/>
</dbReference>
<comment type="similarity">
    <text evidence="3">Belongs to the translin family.</text>
</comment>